<reference evidence="4 5" key="1">
    <citation type="submission" date="2023-05" db="EMBL/GenBank/DDBJ databases">
        <title>A 100% complete, gapless, phased diploid assembly of the Scenedesmus obliquus UTEX 3031 genome.</title>
        <authorList>
            <person name="Biondi T.C."/>
            <person name="Hanschen E.R."/>
            <person name="Kwon T."/>
            <person name="Eng W."/>
            <person name="Kruse C.P.S."/>
            <person name="Koehler S.I."/>
            <person name="Kunde Y."/>
            <person name="Gleasner C.D."/>
            <person name="You Mak K.T."/>
            <person name="Polle J."/>
            <person name="Hovde B.T."/>
            <person name="Starkenburg S.R."/>
        </authorList>
    </citation>
    <scope>NUCLEOTIDE SEQUENCE [LARGE SCALE GENOMIC DNA]</scope>
    <source>
        <strain evidence="4 5">DOE0152z</strain>
    </source>
</reference>
<evidence type="ECO:0000259" key="2">
    <source>
        <dbReference type="Pfam" id="PF06159"/>
    </source>
</evidence>
<organism evidence="4 5">
    <name type="scientific">Tetradesmus obliquus</name>
    <name type="common">Green alga</name>
    <name type="synonym">Acutodesmus obliquus</name>
    <dbReference type="NCBI Taxonomy" id="3088"/>
    <lineage>
        <taxon>Eukaryota</taxon>
        <taxon>Viridiplantae</taxon>
        <taxon>Chlorophyta</taxon>
        <taxon>core chlorophytes</taxon>
        <taxon>Chlorophyceae</taxon>
        <taxon>CS clade</taxon>
        <taxon>Sphaeropleales</taxon>
        <taxon>Scenedesmaceae</taxon>
        <taxon>Tetradesmus</taxon>
    </lineage>
</organism>
<evidence type="ECO:0000313" key="4">
    <source>
        <dbReference type="EMBL" id="WIA10974.1"/>
    </source>
</evidence>
<feature type="domain" description="Wbp11/ELF5/Saf1 N-terminal" evidence="3">
    <location>
        <begin position="6"/>
        <end position="79"/>
    </location>
</feature>
<evidence type="ECO:0000259" key="3">
    <source>
        <dbReference type="Pfam" id="PF09429"/>
    </source>
</evidence>
<evidence type="ECO:0000256" key="1">
    <source>
        <dbReference type="SAM" id="MobiDB-lite"/>
    </source>
</evidence>
<feature type="domain" description="Trafficking protein particle complex subunit 13 N-terminal" evidence="2">
    <location>
        <begin position="392"/>
        <end position="499"/>
    </location>
</feature>
<accession>A0ABY8TPC3</accession>
<proteinExistence type="predicted"/>
<dbReference type="Pfam" id="PF06159">
    <property type="entry name" value="TRAPPC13_N"/>
    <property type="match status" value="1"/>
</dbReference>
<feature type="compositionally biased region" description="Pro residues" evidence="1">
    <location>
        <begin position="111"/>
        <end position="138"/>
    </location>
</feature>
<feature type="compositionally biased region" description="Low complexity" evidence="1">
    <location>
        <begin position="139"/>
        <end position="151"/>
    </location>
</feature>
<feature type="region of interest" description="Disordered" evidence="1">
    <location>
        <begin position="1"/>
        <end position="26"/>
    </location>
</feature>
<dbReference type="InterPro" id="IPR019007">
    <property type="entry name" value="Wbp11/ELF5/Saf1_N"/>
</dbReference>
<feature type="region of interest" description="Disordered" evidence="1">
    <location>
        <begin position="82"/>
        <end position="212"/>
    </location>
</feature>
<feature type="region of interest" description="Disordered" evidence="1">
    <location>
        <begin position="227"/>
        <end position="276"/>
    </location>
</feature>
<feature type="compositionally biased region" description="Pro residues" evidence="1">
    <location>
        <begin position="230"/>
        <end position="250"/>
    </location>
</feature>
<dbReference type="Pfam" id="PF09429">
    <property type="entry name" value="Wbp11"/>
    <property type="match status" value="1"/>
</dbReference>
<feature type="region of interest" description="Disordered" evidence="1">
    <location>
        <begin position="306"/>
        <end position="327"/>
    </location>
</feature>
<sequence length="511" mass="53102">MKTKGGREMNPTDAYRKQARKREIKRNRAERHYIREAFNKNTLAADLKAELEQLISIEQNEELTKLQKLRKKVVQEAYENAIRKQKEEEFRKRQAEEEGKQLHAGLSSVPLPKPPPLPAGPKPGLPPPPGAPPLPAGPAPTAAAAGAAGAPLLPPPPGPPPGSTAAAADGSSSSLLPPPPGPPPGVLPPPAVPPPGAYGMPHGMLAPPPGPPPGAWLPPPAMPPLGAGLLPPPSMPPPAAAGSMLPPPAAAHPGSSILPPPPMPPPGMAAAAAAKRSDHKISAGATTIAGASTVAKRTLAYKDKALTRKPKPAGAAGAKPAAAPPSVDAKMNEFMSSLKDLGAFEANRPGLHKDRQAHLQGNQFLLSSAPDRQLIADLQANGGLDAASSSSTAAAGVTAQLELVAEGYQLYLGETCVFYFTLSNQGGTPVSQLSIKVECAVEGGSKGVLYDNAASPLPRLPASGRHDVIVTTDIKEQGQVELVASAVFTDHMAVQQQQQQDQQQRWRQQQH</sequence>
<feature type="compositionally biased region" description="Low complexity" evidence="1">
    <location>
        <begin position="163"/>
        <end position="175"/>
    </location>
</feature>
<feature type="compositionally biased region" description="Pro residues" evidence="1">
    <location>
        <begin position="176"/>
        <end position="196"/>
    </location>
</feature>
<feature type="compositionally biased region" description="Pro residues" evidence="1">
    <location>
        <begin position="258"/>
        <end position="267"/>
    </location>
</feature>
<feature type="compositionally biased region" description="Basic and acidic residues" evidence="1">
    <location>
        <begin position="82"/>
        <end position="101"/>
    </location>
</feature>
<feature type="compositionally biased region" description="Low complexity" evidence="1">
    <location>
        <begin position="312"/>
        <end position="325"/>
    </location>
</feature>
<evidence type="ECO:0008006" key="6">
    <source>
        <dbReference type="Google" id="ProtNLM"/>
    </source>
</evidence>
<keyword evidence="5" id="KW-1185">Reference proteome</keyword>
<protein>
    <recommendedName>
        <fullName evidence="6">BZIP domain-containing protein</fullName>
    </recommendedName>
</protein>
<name>A0ABY8TPC3_TETOB</name>
<evidence type="ECO:0000313" key="5">
    <source>
        <dbReference type="Proteomes" id="UP001244341"/>
    </source>
</evidence>
<dbReference type="Proteomes" id="UP001244341">
    <property type="component" value="Chromosome 2b"/>
</dbReference>
<feature type="compositionally biased region" description="Pro residues" evidence="1">
    <location>
        <begin position="152"/>
        <end position="162"/>
    </location>
</feature>
<dbReference type="InterPro" id="IPR055427">
    <property type="entry name" value="TRAPPC13_N"/>
</dbReference>
<gene>
    <name evidence="4" type="ORF">OEZ85_011134</name>
</gene>
<dbReference type="EMBL" id="CP126209">
    <property type="protein sequence ID" value="WIA10974.1"/>
    <property type="molecule type" value="Genomic_DNA"/>
</dbReference>
<dbReference type="PRINTS" id="PR01217">
    <property type="entry name" value="PRICHEXTENSN"/>
</dbReference>